<feature type="DNA-binding region" description="H-T-H motif" evidence="2">
    <location>
        <begin position="34"/>
        <end position="53"/>
    </location>
</feature>
<dbReference type="SUPFAM" id="SSF46689">
    <property type="entry name" value="Homeodomain-like"/>
    <property type="match status" value="1"/>
</dbReference>
<dbReference type="PANTHER" id="PTHR43479:SF23">
    <property type="entry name" value="HTH TETR-TYPE DOMAIN-CONTAINING PROTEIN"/>
    <property type="match status" value="1"/>
</dbReference>
<dbReference type="InterPro" id="IPR039532">
    <property type="entry name" value="TetR_C_Firmicutes"/>
</dbReference>
<accession>A0A917DLJ1</accession>
<evidence type="ECO:0000313" key="5">
    <source>
        <dbReference type="Proteomes" id="UP000612456"/>
    </source>
</evidence>
<dbReference type="Pfam" id="PF14278">
    <property type="entry name" value="TetR_C_8"/>
    <property type="match status" value="1"/>
</dbReference>
<dbReference type="InterPro" id="IPR050624">
    <property type="entry name" value="HTH-type_Tx_Regulator"/>
</dbReference>
<comment type="caution">
    <text evidence="4">The sequence shown here is derived from an EMBL/GenBank/DDBJ whole genome shotgun (WGS) entry which is preliminary data.</text>
</comment>
<dbReference type="RefSeq" id="WP_188988061.1">
    <property type="nucleotide sequence ID" value="NZ_BMHP01000001.1"/>
</dbReference>
<protein>
    <submittedName>
        <fullName evidence="4">TetR family transcriptional regulator</fullName>
    </submittedName>
</protein>
<sequence>MKKGKTDLRVLKTRKAIKDAFLTLIRTKGYDRITIQDISDEAMINRNTFYLHYIDKIDLMESLCKDSLDQLNVCINIEIIDIDEMSEELFTSILTETFKVIEADIEFYKAMLSENGYPNFANHLKESLKGLMLAGLEKYTSEYKMDVALEYMISGLVGAICMWITHSKELQITEIVDQLSVIHFHNVLNLLQKNGIA</sequence>
<dbReference type="AlphaFoldDB" id="A0A917DLJ1"/>
<evidence type="ECO:0000313" key="4">
    <source>
        <dbReference type="EMBL" id="GGD47076.1"/>
    </source>
</evidence>
<reference evidence="4" key="2">
    <citation type="submission" date="2020-09" db="EMBL/GenBank/DDBJ databases">
        <authorList>
            <person name="Sun Q."/>
            <person name="Zhou Y."/>
        </authorList>
    </citation>
    <scope>NUCLEOTIDE SEQUENCE</scope>
    <source>
        <strain evidence="4">CGMCC 1.15178</strain>
    </source>
</reference>
<dbReference type="GO" id="GO:0003677">
    <property type="term" value="F:DNA binding"/>
    <property type="evidence" value="ECO:0007669"/>
    <property type="project" value="UniProtKB-UniRule"/>
</dbReference>
<dbReference type="Pfam" id="PF00440">
    <property type="entry name" value="TetR_N"/>
    <property type="match status" value="1"/>
</dbReference>
<reference evidence="4" key="1">
    <citation type="journal article" date="2014" name="Int. J. Syst. Evol. Microbiol.">
        <title>Complete genome sequence of Corynebacterium casei LMG S-19264T (=DSM 44701T), isolated from a smear-ripened cheese.</title>
        <authorList>
            <consortium name="US DOE Joint Genome Institute (JGI-PGF)"/>
            <person name="Walter F."/>
            <person name="Albersmeier A."/>
            <person name="Kalinowski J."/>
            <person name="Ruckert C."/>
        </authorList>
    </citation>
    <scope>NUCLEOTIDE SEQUENCE</scope>
    <source>
        <strain evidence="4">CGMCC 1.15178</strain>
    </source>
</reference>
<feature type="domain" description="HTH tetR-type" evidence="3">
    <location>
        <begin position="11"/>
        <end position="71"/>
    </location>
</feature>
<dbReference type="InterPro" id="IPR009057">
    <property type="entry name" value="Homeodomain-like_sf"/>
</dbReference>
<dbReference type="Gene3D" id="1.10.357.10">
    <property type="entry name" value="Tetracycline Repressor, domain 2"/>
    <property type="match status" value="1"/>
</dbReference>
<evidence type="ECO:0000259" key="3">
    <source>
        <dbReference type="PROSITE" id="PS50977"/>
    </source>
</evidence>
<dbReference type="Proteomes" id="UP000612456">
    <property type="component" value="Unassembled WGS sequence"/>
</dbReference>
<gene>
    <name evidence="4" type="ORF">GCM10010911_00780</name>
</gene>
<dbReference type="PROSITE" id="PS50977">
    <property type="entry name" value="HTH_TETR_2"/>
    <property type="match status" value="1"/>
</dbReference>
<proteinExistence type="predicted"/>
<organism evidence="4 5">
    <name type="scientific">Paenibacillus nasutitermitis</name>
    <dbReference type="NCBI Taxonomy" id="1652958"/>
    <lineage>
        <taxon>Bacteria</taxon>
        <taxon>Bacillati</taxon>
        <taxon>Bacillota</taxon>
        <taxon>Bacilli</taxon>
        <taxon>Bacillales</taxon>
        <taxon>Paenibacillaceae</taxon>
        <taxon>Paenibacillus</taxon>
    </lineage>
</organism>
<evidence type="ECO:0000256" key="2">
    <source>
        <dbReference type="PROSITE-ProRule" id="PRU00335"/>
    </source>
</evidence>
<dbReference type="PANTHER" id="PTHR43479">
    <property type="entry name" value="ACREF/ENVCD OPERON REPRESSOR-RELATED"/>
    <property type="match status" value="1"/>
</dbReference>
<keyword evidence="5" id="KW-1185">Reference proteome</keyword>
<dbReference type="EMBL" id="BMHP01000001">
    <property type="protein sequence ID" value="GGD47076.1"/>
    <property type="molecule type" value="Genomic_DNA"/>
</dbReference>
<name>A0A917DLJ1_9BACL</name>
<dbReference type="InterPro" id="IPR001647">
    <property type="entry name" value="HTH_TetR"/>
</dbReference>
<keyword evidence="1 2" id="KW-0238">DNA-binding</keyword>
<evidence type="ECO:0000256" key="1">
    <source>
        <dbReference type="ARBA" id="ARBA00023125"/>
    </source>
</evidence>